<dbReference type="CTD" id="20204989"/>
<gene>
    <name evidence="4" type="primary">20204989</name>
    <name evidence="3" type="ORF">HELRODRAFT_174423</name>
</gene>
<dbReference type="InterPro" id="IPR048257">
    <property type="entry name" value="DUF4590"/>
</dbReference>
<keyword evidence="5" id="KW-1185">Reference proteome</keyword>
<dbReference type="EnsemblMetazoa" id="HelroT174423">
    <property type="protein sequence ID" value="HelroP174423"/>
    <property type="gene ID" value="HelroG174423"/>
</dbReference>
<dbReference type="EMBL" id="KB096716">
    <property type="protein sequence ID" value="ESO02946.1"/>
    <property type="molecule type" value="Genomic_DNA"/>
</dbReference>
<evidence type="ECO:0000313" key="4">
    <source>
        <dbReference type="EnsemblMetazoa" id="HelroP174423"/>
    </source>
</evidence>
<feature type="domain" description="DUF4590" evidence="2">
    <location>
        <begin position="200"/>
        <end position="249"/>
    </location>
</feature>
<dbReference type="STRING" id="6412.T1F840"/>
<feature type="compositionally biased region" description="Basic and acidic residues" evidence="1">
    <location>
        <begin position="346"/>
        <end position="376"/>
    </location>
</feature>
<name>T1F840_HELRO</name>
<evidence type="ECO:0000313" key="3">
    <source>
        <dbReference type="EMBL" id="ESO02946.1"/>
    </source>
</evidence>
<evidence type="ECO:0000313" key="5">
    <source>
        <dbReference type="Proteomes" id="UP000015101"/>
    </source>
</evidence>
<reference evidence="5" key="1">
    <citation type="submission" date="2012-12" db="EMBL/GenBank/DDBJ databases">
        <authorList>
            <person name="Hellsten U."/>
            <person name="Grimwood J."/>
            <person name="Chapman J.A."/>
            <person name="Shapiro H."/>
            <person name="Aerts A."/>
            <person name="Otillar R.P."/>
            <person name="Terry A.Y."/>
            <person name="Boore J.L."/>
            <person name="Simakov O."/>
            <person name="Marletaz F."/>
            <person name="Cho S.-J."/>
            <person name="Edsinger-Gonzales E."/>
            <person name="Havlak P."/>
            <person name="Kuo D.-H."/>
            <person name="Larsson T."/>
            <person name="Lv J."/>
            <person name="Arendt D."/>
            <person name="Savage R."/>
            <person name="Osoegawa K."/>
            <person name="de Jong P."/>
            <person name="Lindberg D.R."/>
            <person name="Seaver E.C."/>
            <person name="Weisblat D.A."/>
            <person name="Putnam N.H."/>
            <person name="Grigoriev I.V."/>
            <person name="Rokhsar D.S."/>
        </authorList>
    </citation>
    <scope>NUCLEOTIDE SEQUENCE</scope>
</reference>
<feature type="compositionally biased region" description="Low complexity" evidence="1">
    <location>
        <begin position="439"/>
        <end position="461"/>
    </location>
</feature>
<dbReference type="AlphaFoldDB" id="T1F840"/>
<sequence length="494" mass="56269">MDHKKSSLETYNSLTDPNLGAYFSKQKIQKHLKKSGLISKRGIIIPENELKSRLIKEEKEEKMKMMLLQEVMERSYEEEKRHQQIIKQKFDEIAKLEAVVLRKPINRKFSKLQKSFSMSTLSSASLKRSRSAPKNSLRNVASAKNSRQLPCIITLYYYGRKHVSNSNNMDYIKVEQQVSEMASVIVFRGPVSYKRLVYCSVSSCCEYKHRMGSKIGGRKGLFKFNGVSGGNMCSCCKVALDLKKSTKNNKEVNMENKETLLKSEDAPFTPCDNKSQNNVDARPRSLKSKFSKKIKKKENLTSSLCQTDTHLPDKVIKVSSYTSTETGDDEMARFNIEKNHKHHDHTKVDDNLDTNRKAEEHKNDTVFKTTKKEHDIPSSSSRCSCSSSDDEDKFCEHCKSGNDDSQKVHNRRNVDSPEKEKIYGRNKNKNNESDCDVISGSSSRSNSRDSNSTRSSSNSSDGGKRSIQNKKYINLNNDISKKKRQTHSSESDGN</sequence>
<organism evidence="4 5">
    <name type="scientific">Helobdella robusta</name>
    <name type="common">Californian leech</name>
    <dbReference type="NCBI Taxonomy" id="6412"/>
    <lineage>
        <taxon>Eukaryota</taxon>
        <taxon>Metazoa</taxon>
        <taxon>Spiralia</taxon>
        <taxon>Lophotrochozoa</taxon>
        <taxon>Annelida</taxon>
        <taxon>Clitellata</taxon>
        <taxon>Hirudinea</taxon>
        <taxon>Rhynchobdellida</taxon>
        <taxon>Glossiphoniidae</taxon>
        <taxon>Helobdella</taxon>
    </lineage>
</organism>
<dbReference type="GeneID" id="20204989"/>
<dbReference type="PANTHER" id="PTHR23034">
    <property type="entry name" value="GLUTAMATE-RICH PROTEIN 3"/>
    <property type="match status" value="1"/>
</dbReference>
<reference evidence="3 5" key="2">
    <citation type="journal article" date="2013" name="Nature">
        <title>Insights into bilaterian evolution from three spiralian genomes.</title>
        <authorList>
            <person name="Simakov O."/>
            <person name="Marletaz F."/>
            <person name="Cho S.J."/>
            <person name="Edsinger-Gonzales E."/>
            <person name="Havlak P."/>
            <person name="Hellsten U."/>
            <person name="Kuo D.H."/>
            <person name="Larsson T."/>
            <person name="Lv J."/>
            <person name="Arendt D."/>
            <person name="Savage R."/>
            <person name="Osoegawa K."/>
            <person name="de Jong P."/>
            <person name="Grimwood J."/>
            <person name="Chapman J.A."/>
            <person name="Shapiro H."/>
            <person name="Aerts A."/>
            <person name="Otillar R.P."/>
            <person name="Terry A.Y."/>
            <person name="Boore J.L."/>
            <person name="Grigoriev I.V."/>
            <person name="Lindberg D.R."/>
            <person name="Seaver E.C."/>
            <person name="Weisblat D.A."/>
            <person name="Putnam N.H."/>
            <person name="Rokhsar D.S."/>
        </authorList>
    </citation>
    <scope>NUCLEOTIDE SEQUENCE</scope>
</reference>
<reference evidence="4" key="3">
    <citation type="submission" date="2015-06" db="UniProtKB">
        <authorList>
            <consortium name="EnsemblMetazoa"/>
        </authorList>
    </citation>
    <scope>IDENTIFICATION</scope>
</reference>
<dbReference type="Pfam" id="PF15257">
    <property type="entry name" value="DUF4590"/>
    <property type="match status" value="1"/>
</dbReference>
<dbReference type="HOGENOM" id="CLU_552398_0_0_1"/>
<dbReference type="OMA" id="EMARFNI"/>
<dbReference type="EMBL" id="AMQM01004908">
    <property type="status" value="NOT_ANNOTATED_CDS"/>
    <property type="molecule type" value="Genomic_DNA"/>
</dbReference>
<dbReference type="KEGG" id="hro:HELRODRAFT_174423"/>
<protein>
    <recommendedName>
        <fullName evidence="2">DUF4590 domain-containing protein</fullName>
    </recommendedName>
</protein>
<evidence type="ECO:0000256" key="1">
    <source>
        <dbReference type="SAM" id="MobiDB-lite"/>
    </source>
</evidence>
<dbReference type="Proteomes" id="UP000015101">
    <property type="component" value="Unassembled WGS sequence"/>
</dbReference>
<dbReference type="InParanoid" id="T1F840"/>
<dbReference type="OrthoDB" id="120976at2759"/>
<feature type="compositionally biased region" description="Basic and acidic residues" evidence="1">
    <location>
        <begin position="394"/>
        <end position="423"/>
    </location>
</feature>
<proteinExistence type="predicted"/>
<dbReference type="InterPro" id="IPR027962">
    <property type="entry name" value="ERICH3"/>
</dbReference>
<feature type="compositionally biased region" description="Polar residues" evidence="1">
    <location>
        <begin position="469"/>
        <end position="478"/>
    </location>
</feature>
<dbReference type="PANTHER" id="PTHR23034:SF2">
    <property type="entry name" value="GLUTAMATE-RICH PROTEIN 3"/>
    <property type="match status" value="1"/>
</dbReference>
<accession>T1F840</accession>
<feature type="region of interest" description="Disordered" evidence="1">
    <location>
        <begin position="337"/>
        <end position="494"/>
    </location>
</feature>
<feature type="compositionally biased region" description="Low complexity" evidence="1">
    <location>
        <begin position="378"/>
        <end position="387"/>
    </location>
</feature>
<evidence type="ECO:0000259" key="2">
    <source>
        <dbReference type="Pfam" id="PF15257"/>
    </source>
</evidence>
<dbReference type="RefSeq" id="XP_009019160.1">
    <property type="nucleotide sequence ID" value="XM_009020912.1"/>
</dbReference>
<feature type="region of interest" description="Disordered" evidence="1">
    <location>
        <begin position="265"/>
        <end position="285"/>
    </location>
</feature>